<dbReference type="Pfam" id="PF06985">
    <property type="entry name" value="HET"/>
    <property type="match status" value="1"/>
</dbReference>
<feature type="domain" description="Heterokaryon incompatibility" evidence="2">
    <location>
        <begin position="157"/>
        <end position="268"/>
    </location>
</feature>
<evidence type="ECO:0000259" key="2">
    <source>
        <dbReference type="Pfam" id="PF06985"/>
    </source>
</evidence>
<evidence type="ECO:0000313" key="3">
    <source>
        <dbReference type="EMBL" id="KAK4502704.1"/>
    </source>
</evidence>
<gene>
    <name evidence="3" type="ORF">PRZ48_006130</name>
</gene>
<protein>
    <recommendedName>
        <fullName evidence="2">Heterokaryon incompatibility domain-containing protein</fullName>
    </recommendedName>
</protein>
<reference evidence="3 4" key="1">
    <citation type="journal article" date="2023" name="G3 (Bethesda)">
        <title>A chromosome-level genome assembly of Zasmidium syzygii isolated from banana leaves.</title>
        <authorList>
            <person name="van Westerhoven A.C."/>
            <person name="Mehrabi R."/>
            <person name="Talebi R."/>
            <person name="Steentjes M.B.F."/>
            <person name="Corcolon B."/>
            <person name="Chong P.A."/>
            <person name="Kema G.H.J."/>
            <person name="Seidl M.F."/>
        </authorList>
    </citation>
    <scope>NUCLEOTIDE SEQUENCE [LARGE SCALE GENOMIC DNA]</scope>
    <source>
        <strain evidence="3 4">P124</strain>
    </source>
</reference>
<dbReference type="EMBL" id="JAXOVC010000004">
    <property type="protein sequence ID" value="KAK4502704.1"/>
    <property type="molecule type" value="Genomic_DNA"/>
</dbReference>
<evidence type="ECO:0000313" key="4">
    <source>
        <dbReference type="Proteomes" id="UP001305779"/>
    </source>
</evidence>
<name>A0ABR0EMA1_ZASCE</name>
<organism evidence="3 4">
    <name type="scientific">Zasmidium cellare</name>
    <name type="common">Wine cellar mold</name>
    <name type="synonym">Racodium cellare</name>
    <dbReference type="NCBI Taxonomy" id="395010"/>
    <lineage>
        <taxon>Eukaryota</taxon>
        <taxon>Fungi</taxon>
        <taxon>Dikarya</taxon>
        <taxon>Ascomycota</taxon>
        <taxon>Pezizomycotina</taxon>
        <taxon>Dothideomycetes</taxon>
        <taxon>Dothideomycetidae</taxon>
        <taxon>Mycosphaerellales</taxon>
        <taxon>Mycosphaerellaceae</taxon>
        <taxon>Zasmidium</taxon>
    </lineage>
</organism>
<dbReference type="PANTHER" id="PTHR33112">
    <property type="entry name" value="DOMAIN PROTEIN, PUTATIVE-RELATED"/>
    <property type="match status" value="1"/>
</dbReference>
<accession>A0ABR0EMA1</accession>
<keyword evidence="4" id="KW-1185">Reference proteome</keyword>
<feature type="region of interest" description="Disordered" evidence="1">
    <location>
        <begin position="31"/>
        <end position="53"/>
    </location>
</feature>
<dbReference type="InterPro" id="IPR010730">
    <property type="entry name" value="HET"/>
</dbReference>
<proteinExistence type="predicted"/>
<sequence length="301" mass="33639">MGDVKAAAERTKCFVCWSIWNSLADDEQSRLMQSQDSVSGDPAQAQSTESANNFGQQSYRSSYQLSMDASSSCSRATDARIIRSVSEAHWHMEVRIRTDFLIGEAPGPIKDSYFIIEPCHIPARNGWNPTRLIEVGNVASGTVKVITTISIDHELAYFTLSHRWVDSDALKLTRHTHLDFSRGIAVAELPKKFQDAIHVARLFGRRYLWIDSLCILQDQDDKSDWIRESTQMDKVYMHGDCNLSAIGAVDGPGGLFQNRRPDMLFSQAAFVPPDQDGSGTYQIMIARDEEWVSEASINVGG</sequence>
<dbReference type="PANTHER" id="PTHR33112:SF10">
    <property type="entry name" value="TOL"/>
    <property type="match status" value="1"/>
</dbReference>
<dbReference type="Proteomes" id="UP001305779">
    <property type="component" value="Unassembled WGS sequence"/>
</dbReference>
<comment type="caution">
    <text evidence="3">The sequence shown here is derived from an EMBL/GenBank/DDBJ whole genome shotgun (WGS) entry which is preliminary data.</text>
</comment>
<evidence type="ECO:0000256" key="1">
    <source>
        <dbReference type="SAM" id="MobiDB-lite"/>
    </source>
</evidence>